<organism evidence="2 3">
    <name type="scientific">Alishewanella tabrizica</name>
    <dbReference type="NCBI Taxonomy" id="671278"/>
    <lineage>
        <taxon>Bacteria</taxon>
        <taxon>Pseudomonadati</taxon>
        <taxon>Pseudomonadota</taxon>
        <taxon>Gammaproteobacteria</taxon>
        <taxon>Alteromonadales</taxon>
        <taxon>Alteromonadaceae</taxon>
        <taxon>Alishewanella</taxon>
    </lineage>
</organism>
<gene>
    <name evidence="2" type="ORF">GCM10008111_24310</name>
</gene>
<dbReference type="InterPro" id="IPR020471">
    <property type="entry name" value="AKR"/>
</dbReference>
<dbReference type="PRINTS" id="PR00069">
    <property type="entry name" value="ALDKETRDTASE"/>
</dbReference>
<dbReference type="EMBL" id="BMYR01000010">
    <property type="protein sequence ID" value="GGW67408.1"/>
    <property type="molecule type" value="Genomic_DNA"/>
</dbReference>
<dbReference type="SUPFAM" id="SSF51430">
    <property type="entry name" value="NAD(P)-linked oxidoreductase"/>
    <property type="match status" value="1"/>
</dbReference>
<keyword evidence="3" id="KW-1185">Reference proteome</keyword>
<dbReference type="Gene3D" id="3.20.20.100">
    <property type="entry name" value="NADP-dependent oxidoreductase domain"/>
    <property type="match status" value="1"/>
</dbReference>
<evidence type="ECO:0000259" key="1">
    <source>
        <dbReference type="Pfam" id="PF00248"/>
    </source>
</evidence>
<evidence type="ECO:0000313" key="2">
    <source>
        <dbReference type="EMBL" id="GGW67408.1"/>
    </source>
</evidence>
<dbReference type="CDD" id="cd19092">
    <property type="entry name" value="AKR_BsYcsN_EcYdhF-like"/>
    <property type="match status" value="1"/>
</dbReference>
<feature type="domain" description="NADP-dependent oxidoreductase" evidence="1">
    <location>
        <begin position="20"/>
        <end position="315"/>
    </location>
</feature>
<dbReference type="InterPro" id="IPR036812">
    <property type="entry name" value="NAD(P)_OxRdtase_dom_sf"/>
</dbReference>
<accession>A0ABQ2WPP5</accession>
<dbReference type="Proteomes" id="UP000634667">
    <property type="component" value="Unassembled WGS sequence"/>
</dbReference>
<name>A0ABQ2WPP5_9ALTE</name>
<proteinExistence type="predicted"/>
<dbReference type="Pfam" id="PF00248">
    <property type="entry name" value="Aldo_ket_red"/>
    <property type="match status" value="1"/>
</dbReference>
<dbReference type="PANTHER" id="PTHR43364">
    <property type="entry name" value="NADH-SPECIFIC METHYLGLYOXAL REDUCTASE-RELATED"/>
    <property type="match status" value="1"/>
</dbReference>
<dbReference type="PANTHER" id="PTHR43364:SF1">
    <property type="entry name" value="OXIDOREDUCTASE YDHF"/>
    <property type="match status" value="1"/>
</dbReference>
<dbReference type="RefSeq" id="WP_189483499.1">
    <property type="nucleotide sequence ID" value="NZ_BMYR01000010.1"/>
</dbReference>
<evidence type="ECO:0000313" key="3">
    <source>
        <dbReference type="Proteomes" id="UP000634667"/>
    </source>
</evidence>
<protein>
    <submittedName>
        <fullName evidence="2">Aldo/keto reductase</fullName>
    </submittedName>
</protein>
<dbReference type="InterPro" id="IPR023210">
    <property type="entry name" value="NADP_OxRdtase_dom"/>
</dbReference>
<sequence>MSATGSPTYPIQTTLPHASRLVMGCMGLGGGWDEHPISAADEKLAFSVIETALENGITFFDHADIYTFGKAETVFGRYLKHFPEQRQGLILQSKCAIKLPKPGQTGQYDCSKAAIIASVEASLARLATDYLDILLLHRPDPLMHIDEVAAAFELLAQQGKVRHFGVSNMGWAQLQLLQSALVQPLKVNQLEMSLSAHHWLDEGVMIGMPAGANKHFGYGTVEYCQLHKVQIQSWGSLAQGRYSPGYAGQTATEQAVSQLLQQLAAEYQCSSEAILLAWLMRHPAGIQPVIGSTNVTRIKACTQAPNILLNREHWYQLYVAARGVALP</sequence>
<dbReference type="InterPro" id="IPR050523">
    <property type="entry name" value="AKR_Detox_Biosynth"/>
</dbReference>
<reference evidence="3" key="1">
    <citation type="journal article" date="2019" name="Int. J. Syst. Evol. Microbiol.">
        <title>The Global Catalogue of Microorganisms (GCM) 10K type strain sequencing project: providing services to taxonomists for standard genome sequencing and annotation.</title>
        <authorList>
            <consortium name="The Broad Institute Genomics Platform"/>
            <consortium name="The Broad Institute Genome Sequencing Center for Infectious Disease"/>
            <person name="Wu L."/>
            <person name="Ma J."/>
        </authorList>
    </citation>
    <scope>NUCLEOTIDE SEQUENCE [LARGE SCALE GENOMIC DNA]</scope>
    <source>
        <strain evidence="3">KCTC 23723</strain>
    </source>
</reference>
<comment type="caution">
    <text evidence="2">The sequence shown here is derived from an EMBL/GenBank/DDBJ whole genome shotgun (WGS) entry which is preliminary data.</text>
</comment>